<keyword evidence="5" id="KW-1133">Transmembrane helix</keyword>
<dbReference type="Proteomes" id="UP001595685">
    <property type="component" value="Unassembled WGS sequence"/>
</dbReference>
<sequence>MTRVVVAATDQALARELQAALGEIPDVDLAYVAASTSELVAAVTREDVDVVLVHEGLGPDPATATMRDLSLRRPATAMLLVSGDTGGDAVAQAVEAGARGVVSYPFSFESLQARFTAAAEWSGQMRRILGAGSGAGTSAEDTGAGRVVAFAGAKGGVGVTTLATHLAMDVVRTVDDVSVCLVDLDLEKGDVTGILELRHRLGVADLAKVADDLSPGTVGDAITRHPSGLDLLLAPLEVRDVEAVTPLALRQVLASLRTMYDLVLVDVGSHVTPAQATVVELAEEVVLVVTTDVAALRGMRRVINAWESLGVRKETEVRLLVNRVNRSSTVSVDTVRQLTRASLVEPSVDAGFRRLEAALNSRDPFEVRDAAWWTTLRAIGADLALVSPGAAGPGRRQARPARTRRRTGRDAAAQAGAAPASVEGAPEAPAAAPAALPAAAPGGRRRALRGDRGSVSIETIAVLPVVALLVSVAWYVGMFAITSVMQGHASQAAGREYAVTGDEGDAGVAARAAVHGFFASGTDVDASGDRVTVRMDVPFLPAMLPGVPTSLTTDRDVVVEQP</sequence>
<evidence type="ECO:0000256" key="4">
    <source>
        <dbReference type="SAM" id="MobiDB-lite"/>
    </source>
</evidence>
<evidence type="ECO:0000256" key="2">
    <source>
        <dbReference type="ARBA" id="ARBA00022840"/>
    </source>
</evidence>
<keyword evidence="5" id="KW-0812">Transmembrane</keyword>
<feature type="compositionally biased region" description="Low complexity" evidence="4">
    <location>
        <begin position="410"/>
        <end position="442"/>
    </location>
</feature>
<dbReference type="PANTHER" id="PTHR43384">
    <property type="entry name" value="SEPTUM SITE-DETERMINING PROTEIN MIND HOMOLOG, CHLOROPLASTIC-RELATED"/>
    <property type="match status" value="1"/>
</dbReference>
<dbReference type="InterPro" id="IPR050625">
    <property type="entry name" value="ParA/MinD_ATPase"/>
</dbReference>
<dbReference type="EMBL" id="JBHRWW010000012">
    <property type="protein sequence ID" value="MFC3689742.1"/>
    <property type="molecule type" value="Genomic_DNA"/>
</dbReference>
<dbReference type="Pfam" id="PF13614">
    <property type="entry name" value="AAA_31"/>
    <property type="match status" value="1"/>
</dbReference>
<proteinExistence type="predicted"/>
<keyword evidence="2" id="KW-0067">ATP-binding</keyword>
<feature type="transmembrane region" description="Helical" evidence="5">
    <location>
        <begin position="461"/>
        <end position="481"/>
    </location>
</feature>
<evidence type="ECO:0000256" key="1">
    <source>
        <dbReference type="ARBA" id="ARBA00022741"/>
    </source>
</evidence>
<dbReference type="SUPFAM" id="SSF52540">
    <property type="entry name" value="P-loop containing nucleoside triphosphate hydrolases"/>
    <property type="match status" value="1"/>
</dbReference>
<dbReference type="InterPro" id="IPR025669">
    <property type="entry name" value="AAA_dom"/>
</dbReference>
<evidence type="ECO:0000259" key="6">
    <source>
        <dbReference type="PROSITE" id="PS50110"/>
    </source>
</evidence>
<dbReference type="PROSITE" id="PS50110">
    <property type="entry name" value="RESPONSE_REGULATORY"/>
    <property type="match status" value="1"/>
</dbReference>
<name>A0ABV7WL88_9MICO</name>
<keyword evidence="1" id="KW-0547">Nucleotide-binding</keyword>
<comment type="caution">
    <text evidence="3">Lacks conserved residue(s) required for the propagation of feature annotation.</text>
</comment>
<dbReference type="InterPro" id="IPR027417">
    <property type="entry name" value="P-loop_NTPase"/>
</dbReference>
<dbReference type="SUPFAM" id="SSF52172">
    <property type="entry name" value="CheY-like"/>
    <property type="match status" value="1"/>
</dbReference>
<feature type="compositionally biased region" description="Basic residues" evidence="4">
    <location>
        <begin position="396"/>
        <end position="407"/>
    </location>
</feature>
<feature type="domain" description="Response regulatory" evidence="6">
    <location>
        <begin position="3"/>
        <end position="119"/>
    </location>
</feature>
<dbReference type="Gene3D" id="3.40.50.300">
    <property type="entry name" value="P-loop containing nucleotide triphosphate hydrolases"/>
    <property type="match status" value="1"/>
</dbReference>
<organism evidence="7 8">
    <name type="scientific">Aquipuribacter hungaricus</name>
    <dbReference type="NCBI Taxonomy" id="545624"/>
    <lineage>
        <taxon>Bacteria</taxon>
        <taxon>Bacillati</taxon>
        <taxon>Actinomycetota</taxon>
        <taxon>Actinomycetes</taxon>
        <taxon>Micrococcales</taxon>
        <taxon>Intrasporangiaceae</taxon>
        <taxon>Aquipuribacter</taxon>
    </lineage>
</organism>
<dbReference type="InterPro" id="IPR011006">
    <property type="entry name" value="CheY-like_superfamily"/>
</dbReference>
<reference evidence="8" key="1">
    <citation type="journal article" date="2019" name="Int. J. Syst. Evol. Microbiol.">
        <title>The Global Catalogue of Microorganisms (GCM) 10K type strain sequencing project: providing services to taxonomists for standard genome sequencing and annotation.</title>
        <authorList>
            <consortium name="The Broad Institute Genomics Platform"/>
            <consortium name="The Broad Institute Genome Sequencing Center for Infectious Disease"/>
            <person name="Wu L."/>
            <person name="Ma J."/>
        </authorList>
    </citation>
    <scope>NUCLEOTIDE SEQUENCE [LARGE SCALE GENOMIC DNA]</scope>
    <source>
        <strain evidence="8">NCAIM B.02333</strain>
    </source>
</reference>
<keyword evidence="8" id="KW-1185">Reference proteome</keyword>
<dbReference type="RefSeq" id="WP_376985659.1">
    <property type="nucleotide sequence ID" value="NZ_JBHRWW010000012.1"/>
</dbReference>
<accession>A0ABV7WL88</accession>
<protein>
    <submittedName>
        <fullName evidence="7">CpaE family protein</fullName>
    </submittedName>
</protein>
<evidence type="ECO:0000256" key="3">
    <source>
        <dbReference type="PROSITE-ProRule" id="PRU00169"/>
    </source>
</evidence>
<dbReference type="Gene3D" id="3.40.50.2300">
    <property type="match status" value="1"/>
</dbReference>
<evidence type="ECO:0000313" key="7">
    <source>
        <dbReference type="EMBL" id="MFC3689742.1"/>
    </source>
</evidence>
<gene>
    <name evidence="7" type="ORF">ACFOLH_15445</name>
</gene>
<dbReference type="InterPro" id="IPR001789">
    <property type="entry name" value="Sig_transdc_resp-reg_receiver"/>
</dbReference>
<evidence type="ECO:0000313" key="8">
    <source>
        <dbReference type="Proteomes" id="UP001595685"/>
    </source>
</evidence>
<feature type="region of interest" description="Disordered" evidence="4">
    <location>
        <begin position="390"/>
        <end position="448"/>
    </location>
</feature>
<comment type="caution">
    <text evidence="7">The sequence shown here is derived from an EMBL/GenBank/DDBJ whole genome shotgun (WGS) entry which is preliminary data.</text>
</comment>
<dbReference type="PANTHER" id="PTHR43384:SF6">
    <property type="entry name" value="SEPTUM SITE-DETERMINING PROTEIN MIND HOMOLOG, CHLOROPLASTIC"/>
    <property type="match status" value="1"/>
</dbReference>
<evidence type="ECO:0000256" key="5">
    <source>
        <dbReference type="SAM" id="Phobius"/>
    </source>
</evidence>
<keyword evidence="5" id="KW-0472">Membrane</keyword>